<protein>
    <submittedName>
        <fullName evidence="2">Uncharacterized protein</fullName>
    </submittedName>
</protein>
<feature type="transmembrane region" description="Helical" evidence="1">
    <location>
        <begin position="42"/>
        <end position="61"/>
    </location>
</feature>
<evidence type="ECO:0000313" key="2">
    <source>
        <dbReference type="EMBL" id="JAH86257.1"/>
    </source>
</evidence>
<sequence length="70" mass="7207">MSNSVRDDTATVTANRGLGGSGFFAFKFSKAALAAAHSSSSVLSSIAVFSATLVLISLISATESDFTYRP</sequence>
<dbReference type="EMBL" id="GBXM01022320">
    <property type="protein sequence ID" value="JAH86257.1"/>
    <property type="molecule type" value="Transcribed_RNA"/>
</dbReference>
<keyword evidence="1" id="KW-0812">Transmembrane</keyword>
<proteinExistence type="predicted"/>
<dbReference type="AlphaFoldDB" id="A0A0E9W7D4"/>
<accession>A0A0E9W7D4</accession>
<name>A0A0E9W7D4_ANGAN</name>
<evidence type="ECO:0000256" key="1">
    <source>
        <dbReference type="SAM" id="Phobius"/>
    </source>
</evidence>
<keyword evidence="1" id="KW-0472">Membrane</keyword>
<organism evidence="2">
    <name type="scientific">Anguilla anguilla</name>
    <name type="common">European freshwater eel</name>
    <name type="synonym">Muraena anguilla</name>
    <dbReference type="NCBI Taxonomy" id="7936"/>
    <lineage>
        <taxon>Eukaryota</taxon>
        <taxon>Metazoa</taxon>
        <taxon>Chordata</taxon>
        <taxon>Craniata</taxon>
        <taxon>Vertebrata</taxon>
        <taxon>Euteleostomi</taxon>
        <taxon>Actinopterygii</taxon>
        <taxon>Neopterygii</taxon>
        <taxon>Teleostei</taxon>
        <taxon>Anguilliformes</taxon>
        <taxon>Anguillidae</taxon>
        <taxon>Anguilla</taxon>
    </lineage>
</organism>
<reference evidence="2" key="1">
    <citation type="submission" date="2014-11" db="EMBL/GenBank/DDBJ databases">
        <authorList>
            <person name="Amaro Gonzalez C."/>
        </authorList>
    </citation>
    <scope>NUCLEOTIDE SEQUENCE</scope>
</reference>
<keyword evidence="1" id="KW-1133">Transmembrane helix</keyword>
<reference evidence="2" key="2">
    <citation type="journal article" date="2015" name="Fish Shellfish Immunol.">
        <title>Early steps in the European eel (Anguilla anguilla)-Vibrio vulnificus interaction in the gills: Role of the RtxA13 toxin.</title>
        <authorList>
            <person name="Callol A."/>
            <person name="Pajuelo D."/>
            <person name="Ebbesson L."/>
            <person name="Teles M."/>
            <person name="MacKenzie S."/>
            <person name="Amaro C."/>
        </authorList>
    </citation>
    <scope>NUCLEOTIDE SEQUENCE</scope>
</reference>